<dbReference type="Pfam" id="PF00400">
    <property type="entry name" value="WD40"/>
    <property type="match status" value="3"/>
</dbReference>
<name>A0A928UXV0_9SPHI</name>
<accession>A0A928UXV0</accession>
<keyword evidence="5" id="KW-1185">Reference proteome</keyword>
<gene>
    <name evidence="4" type="ORF">C4F49_07155</name>
</gene>
<dbReference type="PRINTS" id="PR00320">
    <property type="entry name" value="GPROTEINBRPT"/>
</dbReference>
<dbReference type="InterPro" id="IPR050505">
    <property type="entry name" value="WDR55/POC1"/>
</dbReference>
<keyword evidence="1 3" id="KW-0853">WD repeat</keyword>
<dbReference type="PROSITE" id="PS50294">
    <property type="entry name" value="WD_REPEATS_REGION"/>
    <property type="match status" value="3"/>
</dbReference>
<dbReference type="InterPro" id="IPR015943">
    <property type="entry name" value="WD40/YVTN_repeat-like_dom_sf"/>
</dbReference>
<feature type="repeat" description="WD" evidence="3">
    <location>
        <begin position="265"/>
        <end position="297"/>
    </location>
</feature>
<evidence type="ECO:0000256" key="2">
    <source>
        <dbReference type="ARBA" id="ARBA00022737"/>
    </source>
</evidence>
<organism evidence="4 5">
    <name type="scientific">Sphingobacterium hungaricum</name>
    <dbReference type="NCBI Taxonomy" id="2082723"/>
    <lineage>
        <taxon>Bacteria</taxon>
        <taxon>Pseudomonadati</taxon>
        <taxon>Bacteroidota</taxon>
        <taxon>Sphingobacteriia</taxon>
        <taxon>Sphingobacteriales</taxon>
        <taxon>Sphingobacteriaceae</taxon>
        <taxon>Sphingobacterium</taxon>
    </lineage>
</organism>
<evidence type="ECO:0000313" key="4">
    <source>
        <dbReference type="EMBL" id="MBE8713451.1"/>
    </source>
</evidence>
<keyword evidence="2" id="KW-0677">Repeat</keyword>
<evidence type="ECO:0000256" key="3">
    <source>
        <dbReference type="PROSITE-ProRule" id="PRU00221"/>
    </source>
</evidence>
<reference evidence="4" key="1">
    <citation type="submission" date="2018-02" db="EMBL/GenBank/DDBJ databases">
        <authorList>
            <person name="Vasarhelyi B.M."/>
            <person name="Deshmukh S."/>
            <person name="Balint B."/>
            <person name="Kukolya J."/>
        </authorList>
    </citation>
    <scope>NUCLEOTIDE SEQUENCE</scope>
    <source>
        <strain evidence="4">KB22</strain>
    </source>
</reference>
<dbReference type="InterPro" id="IPR020472">
    <property type="entry name" value="WD40_PAC1"/>
</dbReference>
<dbReference type="PANTHER" id="PTHR44019:SF8">
    <property type="entry name" value="POC1 CENTRIOLAR PROTEIN HOMOLOG"/>
    <property type="match status" value="1"/>
</dbReference>
<sequence>MDIVLKATLTGHQNPIFAIESSEDQQSIFTGGNDKGIVEWDVKTLKFKRILCAVDSSVYVIHRLPNSNILAVGLRSGELMFIDVNEQKLLAKFKTNQGALFAIQSFSSKPEVIAIGEEGYAYVLNSEDFQLKYRFKVSPTTVRSIAISDDEQQVAFGDKNGFVYIYDARDYESIYQNQLHELPVTSLLFDKEYLFSGGRDAKLHQLNRADFSIRKSIVPHMFTVYGIVKHPDFPFIATASRDKTFKIWDKDSLALLKNISRDKGYESHSLSINNILWNSYLYTVSDDKTVKVWEIGL</sequence>
<feature type="repeat" description="WD" evidence="3">
    <location>
        <begin position="9"/>
        <end position="50"/>
    </location>
</feature>
<dbReference type="AlphaFoldDB" id="A0A928UXV0"/>
<dbReference type="PROSITE" id="PS00678">
    <property type="entry name" value="WD_REPEATS_1"/>
    <property type="match status" value="1"/>
</dbReference>
<evidence type="ECO:0000313" key="5">
    <source>
        <dbReference type="Proteomes" id="UP000616201"/>
    </source>
</evidence>
<protein>
    <submittedName>
        <fullName evidence="4">WD40 repeat domain-containing protein</fullName>
    </submittedName>
</protein>
<dbReference type="InterPro" id="IPR019775">
    <property type="entry name" value="WD40_repeat_CS"/>
</dbReference>
<dbReference type="Gene3D" id="2.130.10.10">
    <property type="entry name" value="YVTN repeat-like/Quinoprotein amine dehydrogenase"/>
    <property type="match status" value="2"/>
</dbReference>
<dbReference type="RefSeq" id="WP_196935391.1">
    <property type="nucleotide sequence ID" value="NZ_MU158698.1"/>
</dbReference>
<dbReference type="InterPro" id="IPR036322">
    <property type="entry name" value="WD40_repeat_dom_sf"/>
</dbReference>
<proteinExistence type="predicted"/>
<evidence type="ECO:0000256" key="1">
    <source>
        <dbReference type="ARBA" id="ARBA00022574"/>
    </source>
</evidence>
<comment type="caution">
    <text evidence="4">The sequence shown here is derived from an EMBL/GenBank/DDBJ whole genome shotgun (WGS) entry which is preliminary data.</text>
</comment>
<dbReference type="SMART" id="SM00320">
    <property type="entry name" value="WD40"/>
    <property type="match status" value="6"/>
</dbReference>
<feature type="repeat" description="WD" evidence="3">
    <location>
        <begin position="217"/>
        <end position="258"/>
    </location>
</feature>
<dbReference type="SUPFAM" id="SSF50978">
    <property type="entry name" value="WD40 repeat-like"/>
    <property type="match status" value="1"/>
</dbReference>
<dbReference type="PANTHER" id="PTHR44019">
    <property type="entry name" value="WD REPEAT-CONTAINING PROTEIN 55"/>
    <property type="match status" value="1"/>
</dbReference>
<dbReference type="EMBL" id="PRDK01000004">
    <property type="protein sequence ID" value="MBE8713451.1"/>
    <property type="molecule type" value="Genomic_DNA"/>
</dbReference>
<dbReference type="PROSITE" id="PS50082">
    <property type="entry name" value="WD_REPEATS_2"/>
    <property type="match status" value="3"/>
</dbReference>
<dbReference type="InterPro" id="IPR001680">
    <property type="entry name" value="WD40_rpt"/>
</dbReference>
<dbReference type="Proteomes" id="UP000616201">
    <property type="component" value="Unassembled WGS sequence"/>
</dbReference>